<dbReference type="PANTHER" id="PTHR10510">
    <property type="entry name" value="CYTOCHROME C OXIDASE POLYPEPTIDE 7A"/>
    <property type="match status" value="1"/>
</dbReference>
<feature type="non-terminal residue" evidence="7">
    <location>
        <position position="1"/>
    </location>
</feature>
<keyword evidence="6" id="KW-1133">Transmembrane helix</keyword>
<dbReference type="AlphaFoldDB" id="A0A3M6UKU6"/>
<dbReference type="Pfam" id="PF02238">
    <property type="entry name" value="COX7a"/>
    <property type="match status" value="1"/>
</dbReference>
<proteinExistence type="inferred from homology"/>
<dbReference type="OrthoDB" id="5966508at2759"/>
<sequence>VSWLMFYKQSSFAGRVVSAEATTAYQPQGLGKYSEPKAGPVFETPMSSSSGTLGGSNVRQWQETFKQSKAPVYLLRGTRDKIIFRGLMGVLPVGMGVAAYYYYMMATGKLKRKER</sequence>
<comment type="similarity">
    <text evidence="2">Belongs to the cytochrome c oxidase VIIa family.</text>
</comment>
<dbReference type="InterPro" id="IPR036539">
    <property type="entry name" value="Cyt_c_oxidase_su7a_sf"/>
</dbReference>
<dbReference type="SUPFAM" id="SSF81419">
    <property type="entry name" value="Mitochondrial cytochrome c oxidase subunit VIIa"/>
    <property type="match status" value="1"/>
</dbReference>
<feature type="transmembrane region" description="Helical" evidence="6">
    <location>
        <begin position="82"/>
        <end position="103"/>
    </location>
</feature>
<name>A0A3M6UKU6_POCDA</name>
<dbReference type="PANTHER" id="PTHR10510:SF11">
    <property type="entry name" value="CYTOCHROME C OXIDASE SUBUNIT 7A, MITOCHONDRIAL"/>
    <property type="match status" value="1"/>
</dbReference>
<evidence type="ECO:0000256" key="3">
    <source>
        <dbReference type="ARBA" id="ARBA00022792"/>
    </source>
</evidence>
<dbReference type="Gene3D" id="4.10.91.10">
    <property type="entry name" value="Cytochrome c oxidase, subunit VIIa"/>
    <property type="match status" value="1"/>
</dbReference>
<keyword evidence="4" id="KW-0496">Mitochondrion</keyword>
<evidence type="ECO:0000256" key="4">
    <source>
        <dbReference type="ARBA" id="ARBA00023128"/>
    </source>
</evidence>
<dbReference type="EMBL" id="RCHS01001288">
    <property type="protein sequence ID" value="RMX54286.1"/>
    <property type="molecule type" value="Genomic_DNA"/>
</dbReference>
<evidence type="ECO:0000256" key="2">
    <source>
        <dbReference type="ARBA" id="ARBA00009331"/>
    </source>
</evidence>
<dbReference type="STRING" id="46731.A0A3M6UKU6"/>
<dbReference type="GO" id="GO:0045277">
    <property type="term" value="C:respiratory chain complex IV"/>
    <property type="evidence" value="ECO:0007669"/>
    <property type="project" value="InterPro"/>
</dbReference>
<keyword evidence="5 6" id="KW-0472">Membrane</keyword>
<dbReference type="InterPro" id="IPR003177">
    <property type="entry name" value="Cytc_oxidase_su7a_met"/>
</dbReference>
<keyword evidence="8" id="KW-1185">Reference proteome</keyword>
<protein>
    <submittedName>
        <fullName evidence="7">Uncharacterized protein</fullName>
    </submittedName>
</protein>
<dbReference type="Proteomes" id="UP000275408">
    <property type="component" value="Unassembled WGS sequence"/>
</dbReference>
<keyword evidence="6" id="KW-0812">Transmembrane</keyword>
<dbReference type="GO" id="GO:0097250">
    <property type="term" value="P:mitochondrial respirasome assembly"/>
    <property type="evidence" value="ECO:0007669"/>
    <property type="project" value="TreeGrafter"/>
</dbReference>
<keyword evidence="3" id="KW-0999">Mitochondrion inner membrane</keyword>
<evidence type="ECO:0000256" key="1">
    <source>
        <dbReference type="ARBA" id="ARBA00004273"/>
    </source>
</evidence>
<evidence type="ECO:0000256" key="5">
    <source>
        <dbReference type="ARBA" id="ARBA00023136"/>
    </source>
</evidence>
<dbReference type="GO" id="GO:0006123">
    <property type="term" value="P:mitochondrial electron transport, cytochrome c to oxygen"/>
    <property type="evidence" value="ECO:0007669"/>
    <property type="project" value="InterPro"/>
</dbReference>
<organism evidence="7 8">
    <name type="scientific">Pocillopora damicornis</name>
    <name type="common">Cauliflower coral</name>
    <name type="synonym">Millepora damicornis</name>
    <dbReference type="NCBI Taxonomy" id="46731"/>
    <lineage>
        <taxon>Eukaryota</taxon>
        <taxon>Metazoa</taxon>
        <taxon>Cnidaria</taxon>
        <taxon>Anthozoa</taxon>
        <taxon>Hexacorallia</taxon>
        <taxon>Scleractinia</taxon>
        <taxon>Astrocoeniina</taxon>
        <taxon>Pocilloporidae</taxon>
        <taxon>Pocillopora</taxon>
    </lineage>
</organism>
<evidence type="ECO:0000256" key="6">
    <source>
        <dbReference type="SAM" id="Phobius"/>
    </source>
</evidence>
<evidence type="ECO:0000313" key="8">
    <source>
        <dbReference type="Proteomes" id="UP000275408"/>
    </source>
</evidence>
<reference evidence="7 8" key="1">
    <citation type="journal article" date="2018" name="Sci. Rep.">
        <title>Comparative analysis of the Pocillopora damicornis genome highlights role of immune system in coral evolution.</title>
        <authorList>
            <person name="Cunning R."/>
            <person name="Bay R.A."/>
            <person name="Gillette P."/>
            <person name="Baker A.C."/>
            <person name="Traylor-Knowles N."/>
        </authorList>
    </citation>
    <scope>NUCLEOTIDE SEQUENCE [LARGE SCALE GENOMIC DNA]</scope>
    <source>
        <strain evidence="7">RSMAS</strain>
        <tissue evidence="7">Whole animal</tissue>
    </source>
</reference>
<gene>
    <name evidence="7" type="ORF">pdam_00011997</name>
</gene>
<evidence type="ECO:0000313" key="7">
    <source>
        <dbReference type="EMBL" id="RMX54286.1"/>
    </source>
</evidence>
<dbReference type="InterPro" id="IPR039297">
    <property type="entry name" value="COX7a"/>
</dbReference>
<comment type="caution">
    <text evidence="7">The sequence shown here is derived from an EMBL/GenBank/DDBJ whole genome shotgun (WGS) entry which is preliminary data.</text>
</comment>
<dbReference type="GO" id="GO:0002082">
    <property type="term" value="P:regulation of oxidative phosphorylation"/>
    <property type="evidence" value="ECO:0007669"/>
    <property type="project" value="TreeGrafter"/>
</dbReference>
<dbReference type="GO" id="GO:0005743">
    <property type="term" value="C:mitochondrial inner membrane"/>
    <property type="evidence" value="ECO:0007669"/>
    <property type="project" value="UniProtKB-SubCell"/>
</dbReference>
<comment type="subcellular location">
    <subcellularLocation>
        <location evidence="1">Mitochondrion inner membrane</location>
    </subcellularLocation>
</comment>
<accession>A0A3M6UKU6</accession>